<protein>
    <recommendedName>
        <fullName evidence="10">POTRA domain-containing protein</fullName>
    </recommendedName>
</protein>
<dbReference type="RefSeq" id="WP_106012659.1">
    <property type="nucleotide sequence ID" value="NZ_CP027226.1"/>
</dbReference>
<name>A0A2S0KNX3_9FIRM</name>
<dbReference type="KEGG" id="fsa:C5Q98_05545"/>
<evidence type="ECO:0000256" key="9">
    <source>
        <dbReference type="SAM" id="Phobius"/>
    </source>
</evidence>
<organism evidence="11 12">
    <name type="scientific">Fastidiosipila sanguinis</name>
    <dbReference type="NCBI Taxonomy" id="236753"/>
    <lineage>
        <taxon>Bacteria</taxon>
        <taxon>Bacillati</taxon>
        <taxon>Bacillota</taxon>
        <taxon>Clostridia</taxon>
        <taxon>Eubacteriales</taxon>
        <taxon>Oscillospiraceae</taxon>
        <taxon>Fastidiosipila</taxon>
    </lineage>
</organism>
<sequence>MDKAKKNNKYIWVSLIVIILALIIAAIAVLPQFYIENVKVSGVRKLDSNNIIAATNIEKGNHLFSYISGGPEQILGLRYGKIENKLKEENPYIDDVKVRVKYPYTVDINIKERIEVAYINSNSEYLSIDKEGRILDVLSERPVNAAAPIITGLNLNSHNVGDNVSVETMRHVKRCLMVMNIILETDNNSTDDYKLADHVLAYRSYQSNSLYLTVKDMQGKSLNVLINPSEEPQQAIAWLRKTIQKNVLDDLGDGVLSISKSQKVFNKNSRLPKPIEELLMPETTQEQIITDDSAEASATGTSSATESTTVIEAEESVISEENNSEGNNSEENNSEENNSEEN</sequence>
<evidence type="ECO:0000256" key="5">
    <source>
        <dbReference type="ARBA" id="ARBA00022989"/>
    </source>
</evidence>
<keyword evidence="2" id="KW-1003">Cell membrane</keyword>
<dbReference type="GO" id="GO:0051301">
    <property type="term" value="P:cell division"/>
    <property type="evidence" value="ECO:0007669"/>
    <property type="project" value="UniProtKB-KW"/>
</dbReference>
<feature type="transmembrane region" description="Helical" evidence="9">
    <location>
        <begin position="12"/>
        <end position="35"/>
    </location>
</feature>
<feature type="region of interest" description="Disordered" evidence="8">
    <location>
        <begin position="292"/>
        <end position="342"/>
    </location>
</feature>
<dbReference type="AlphaFoldDB" id="A0A2S0KNX3"/>
<dbReference type="Pfam" id="PF08478">
    <property type="entry name" value="POTRA_1"/>
    <property type="match status" value="1"/>
</dbReference>
<evidence type="ECO:0000313" key="11">
    <source>
        <dbReference type="EMBL" id="AVM42707.1"/>
    </source>
</evidence>
<dbReference type="OrthoDB" id="1953902at2"/>
<dbReference type="InterPro" id="IPR050487">
    <property type="entry name" value="FtsQ_DivIB"/>
</dbReference>
<feature type="compositionally biased region" description="Low complexity" evidence="8">
    <location>
        <begin position="295"/>
        <end position="309"/>
    </location>
</feature>
<proteinExistence type="predicted"/>
<evidence type="ECO:0000259" key="10">
    <source>
        <dbReference type="PROSITE" id="PS51779"/>
    </source>
</evidence>
<dbReference type="EMBL" id="CP027226">
    <property type="protein sequence ID" value="AVM42707.1"/>
    <property type="molecule type" value="Genomic_DNA"/>
</dbReference>
<gene>
    <name evidence="11" type="ORF">C5Q98_05545</name>
</gene>
<dbReference type="PANTHER" id="PTHR37820">
    <property type="entry name" value="CELL DIVISION PROTEIN DIVIB"/>
    <property type="match status" value="1"/>
</dbReference>
<keyword evidence="5 9" id="KW-1133">Transmembrane helix</keyword>
<dbReference type="InterPro" id="IPR013685">
    <property type="entry name" value="POTRA_FtsQ_type"/>
</dbReference>
<keyword evidence="4 9" id="KW-0812">Transmembrane</keyword>
<evidence type="ECO:0000256" key="2">
    <source>
        <dbReference type="ARBA" id="ARBA00022475"/>
    </source>
</evidence>
<evidence type="ECO:0000256" key="3">
    <source>
        <dbReference type="ARBA" id="ARBA00022618"/>
    </source>
</evidence>
<dbReference type="GO" id="GO:0005886">
    <property type="term" value="C:plasma membrane"/>
    <property type="evidence" value="ECO:0007669"/>
    <property type="project" value="TreeGrafter"/>
</dbReference>
<feature type="domain" description="POTRA" evidence="10">
    <location>
        <begin position="33"/>
        <end position="113"/>
    </location>
</feature>
<keyword evidence="12" id="KW-1185">Reference proteome</keyword>
<reference evidence="12" key="1">
    <citation type="submission" date="2018-02" db="EMBL/GenBank/DDBJ databases">
        <authorList>
            <person name="Holder M.E."/>
            <person name="Ajami N.J."/>
            <person name="Petrosino J.F."/>
        </authorList>
    </citation>
    <scope>NUCLEOTIDE SEQUENCE [LARGE SCALE GENOMIC DNA]</scope>
    <source>
        <strain evidence="12">CCUG 47711</strain>
    </source>
</reference>
<evidence type="ECO:0000256" key="8">
    <source>
        <dbReference type="SAM" id="MobiDB-lite"/>
    </source>
</evidence>
<feature type="compositionally biased region" description="Low complexity" evidence="8">
    <location>
        <begin position="319"/>
        <end position="331"/>
    </location>
</feature>
<feature type="compositionally biased region" description="Acidic residues" evidence="8">
    <location>
        <begin position="332"/>
        <end position="342"/>
    </location>
</feature>
<dbReference type="Proteomes" id="UP000237947">
    <property type="component" value="Chromosome"/>
</dbReference>
<comment type="subcellular location">
    <subcellularLocation>
        <location evidence="1">Membrane</location>
    </subcellularLocation>
</comment>
<dbReference type="PROSITE" id="PS51779">
    <property type="entry name" value="POTRA"/>
    <property type="match status" value="1"/>
</dbReference>
<keyword evidence="3" id="KW-0132">Cell division</keyword>
<evidence type="ECO:0000256" key="7">
    <source>
        <dbReference type="ARBA" id="ARBA00023306"/>
    </source>
</evidence>
<keyword evidence="7" id="KW-0131">Cell cycle</keyword>
<evidence type="ECO:0000313" key="12">
    <source>
        <dbReference type="Proteomes" id="UP000237947"/>
    </source>
</evidence>
<evidence type="ECO:0000256" key="4">
    <source>
        <dbReference type="ARBA" id="ARBA00022692"/>
    </source>
</evidence>
<accession>A0A2S0KNX3</accession>
<evidence type="ECO:0000256" key="1">
    <source>
        <dbReference type="ARBA" id="ARBA00004370"/>
    </source>
</evidence>
<keyword evidence="6 9" id="KW-0472">Membrane</keyword>
<dbReference type="InterPro" id="IPR034746">
    <property type="entry name" value="POTRA"/>
</dbReference>
<dbReference type="PANTHER" id="PTHR37820:SF1">
    <property type="entry name" value="CELL DIVISION PROTEIN FTSQ"/>
    <property type="match status" value="1"/>
</dbReference>
<evidence type="ECO:0000256" key="6">
    <source>
        <dbReference type="ARBA" id="ARBA00023136"/>
    </source>
</evidence>